<dbReference type="PRINTS" id="PR00039">
    <property type="entry name" value="HTHLYSR"/>
</dbReference>
<feature type="domain" description="HTH lysR-type" evidence="6">
    <location>
        <begin position="9"/>
        <end position="66"/>
    </location>
</feature>
<dbReference type="FunFam" id="1.10.10.10:FF:000001">
    <property type="entry name" value="LysR family transcriptional regulator"/>
    <property type="match status" value="1"/>
</dbReference>
<dbReference type="KEGG" id="cbw:RR42_m3378"/>
<evidence type="ECO:0000256" key="4">
    <source>
        <dbReference type="ARBA" id="ARBA00023159"/>
    </source>
</evidence>
<dbReference type="AlphaFoldDB" id="A0A0C4YJ93"/>
<dbReference type="Gene3D" id="1.10.10.10">
    <property type="entry name" value="Winged helix-like DNA-binding domain superfamily/Winged helix DNA-binding domain"/>
    <property type="match status" value="1"/>
</dbReference>
<dbReference type="Pfam" id="PF00126">
    <property type="entry name" value="HTH_1"/>
    <property type="match status" value="1"/>
</dbReference>
<gene>
    <name evidence="7" type="ORF">RR42_m3378</name>
</gene>
<evidence type="ECO:0000313" key="7">
    <source>
        <dbReference type="EMBL" id="AJG20746.1"/>
    </source>
</evidence>
<proteinExistence type="inferred from homology"/>
<dbReference type="Pfam" id="PF03466">
    <property type="entry name" value="LysR_substrate"/>
    <property type="match status" value="1"/>
</dbReference>
<dbReference type="PROSITE" id="PS50931">
    <property type="entry name" value="HTH_LYSR"/>
    <property type="match status" value="1"/>
</dbReference>
<reference evidence="7 8" key="1">
    <citation type="journal article" date="2015" name="Genome Announc.">
        <title>Complete Genome Sequence of Cupriavidus basilensis 4G11, Isolated from the Oak Ridge Field Research Center Site.</title>
        <authorList>
            <person name="Ray J."/>
            <person name="Waters R.J."/>
            <person name="Skerker J.M."/>
            <person name="Kuehl J.V."/>
            <person name="Price M.N."/>
            <person name="Huang J."/>
            <person name="Chakraborty R."/>
            <person name="Arkin A.P."/>
            <person name="Deutschbauer A."/>
        </authorList>
    </citation>
    <scope>NUCLEOTIDE SEQUENCE [LARGE SCALE GENOMIC DNA]</scope>
    <source>
        <strain evidence="7">4G11</strain>
    </source>
</reference>
<sequence length="320" mass="34211">MLADAGQELTLKALATFVTVARAGSVSGAAAHLGLAQSAISRQVAELERMFGGALFYRTGRGVRPTALAEQVLADAEPLLAGARQLVEAARGQAGNVSGVLTVGLVPAVAPLLASRLYAAVCERLPALRLRFVEGYSGDIETRLTQGSVDLAVLNRYRAEGRNSYRRLFDTPLMLVGSRASMRAHWRTAGGVPPSMPMRQMAGLPLVLPVPPNAIRNLLDELSSAQRIALNVCMEASSSVVIKRILTDHTAYSVLPYHAVSTELDSGELEAVALTDRALRQSVVLATSSQRPFTAAARQVAQIIPKLAEALIQEGRWRRV</sequence>
<keyword evidence="2" id="KW-0805">Transcription regulation</keyword>
<protein>
    <submittedName>
        <fullName evidence="7">LysR-family transcriptional regulator</fullName>
    </submittedName>
</protein>
<dbReference type="InterPro" id="IPR036388">
    <property type="entry name" value="WH-like_DNA-bd_sf"/>
</dbReference>
<dbReference type="Proteomes" id="UP000031843">
    <property type="component" value="Chromosome main"/>
</dbReference>
<evidence type="ECO:0000256" key="1">
    <source>
        <dbReference type="ARBA" id="ARBA00009437"/>
    </source>
</evidence>
<dbReference type="GO" id="GO:0003677">
    <property type="term" value="F:DNA binding"/>
    <property type="evidence" value="ECO:0007669"/>
    <property type="project" value="UniProtKB-KW"/>
</dbReference>
<keyword evidence="3" id="KW-0238">DNA-binding</keyword>
<accession>A0A0C4YJ93</accession>
<evidence type="ECO:0000256" key="5">
    <source>
        <dbReference type="ARBA" id="ARBA00023163"/>
    </source>
</evidence>
<dbReference type="GO" id="GO:0003700">
    <property type="term" value="F:DNA-binding transcription factor activity"/>
    <property type="evidence" value="ECO:0007669"/>
    <property type="project" value="InterPro"/>
</dbReference>
<organism evidence="7 8">
    <name type="scientific">Cupriavidus basilensis</name>
    <dbReference type="NCBI Taxonomy" id="68895"/>
    <lineage>
        <taxon>Bacteria</taxon>
        <taxon>Pseudomonadati</taxon>
        <taxon>Pseudomonadota</taxon>
        <taxon>Betaproteobacteria</taxon>
        <taxon>Burkholderiales</taxon>
        <taxon>Burkholderiaceae</taxon>
        <taxon>Cupriavidus</taxon>
    </lineage>
</organism>
<keyword evidence="8" id="KW-1185">Reference proteome</keyword>
<evidence type="ECO:0000259" key="6">
    <source>
        <dbReference type="PROSITE" id="PS50931"/>
    </source>
</evidence>
<keyword evidence="5" id="KW-0804">Transcription</keyword>
<dbReference type="InterPro" id="IPR036390">
    <property type="entry name" value="WH_DNA-bd_sf"/>
</dbReference>
<dbReference type="InterPro" id="IPR000847">
    <property type="entry name" value="LysR_HTH_N"/>
</dbReference>
<dbReference type="PANTHER" id="PTHR30293">
    <property type="entry name" value="TRANSCRIPTIONAL REGULATORY PROTEIN NAC-RELATED"/>
    <property type="match status" value="1"/>
</dbReference>
<keyword evidence="4" id="KW-0010">Activator</keyword>
<comment type="similarity">
    <text evidence="1">Belongs to the LysR transcriptional regulatory family.</text>
</comment>
<dbReference type="SUPFAM" id="SSF53850">
    <property type="entry name" value="Periplasmic binding protein-like II"/>
    <property type="match status" value="1"/>
</dbReference>
<dbReference type="SUPFAM" id="SSF46785">
    <property type="entry name" value="Winged helix' DNA-binding domain"/>
    <property type="match status" value="1"/>
</dbReference>
<evidence type="ECO:0000313" key="8">
    <source>
        <dbReference type="Proteomes" id="UP000031843"/>
    </source>
</evidence>
<dbReference type="EMBL" id="CP010536">
    <property type="protein sequence ID" value="AJG20746.1"/>
    <property type="molecule type" value="Genomic_DNA"/>
</dbReference>
<evidence type="ECO:0000256" key="3">
    <source>
        <dbReference type="ARBA" id="ARBA00023125"/>
    </source>
</evidence>
<name>A0A0C4YJ93_9BURK</name>
<dbReference type="PANTHER" id="PTHR30293:SF0">
    <property type="entry name" value="NITROGEN ASSIMILATION REGULATORY PROTEIN NAC"/>
    <property type="match status" value="1"/>
</dbReference>
<dbReference type="InterPro" id="IPR005119">
    <property type="entry name" value="LysR_subst-bd"/>
</dbReference>
<dbReference type="Gene3D" id="3.40.190.290">
    <property type="match status" value="1"/>
</dbReference>
<dbReference type="STRING" id="68895.RR42_m3378"/>
<evidence type="ECO:0000256" key="2">
    <source>
        <dbReference type="ARBA" id="ARBA00023015"/>
    </source>
</evidence>
<dbReference type="GO" id="GO:2000142">
    <property type="term" value="P:regulation of DNA-templated transcription initiation"/>
    <property type="evidence" value="ECO:0007669"/>
    <property type="project" value="TreeGrafter"/>
</dbReference>